<dbReference type="RefSeq" id="WP_198557012.1">
    <property type="nucleotide sequence ID" value="NZ_FUXU01000015.1"/>
</dbReference>
<reference evidence="2" key="1">
    <citation type="submission" date="2017-02" db="EMBL/GenBank/DDBJ databases">
        <authorList>
            <person name="Varghese N."/>
            <person name="Submissions S."/>
        </authorList>
    </citation>
    <scope>NUCLEOTIDE SEQUENCE [LARGE SCALE GENOMIC DNA]</scope>
    <source>
        <strain evidence="2">DSM 22720</strain>
    </source>
</reference>
<evidence type="ECO:0000313" key="2">
    <source>
        <dbReference type="Proteomes" id="UP000190162"/>
    </source>
</evidence>
<dbReference type="SUPFAM" id="SSF49354">
    <property type="entry name" value="PapD-like"/>
    <property type="match status" value="1"/>
</dbReference>
<proteinExistence type="predicted"/>
<dbReference type="InterPro" id="IPR050643">
    <property type="entry name" value="Periplasmic_pilus_chap"/>
</dbReference>
<dbReference type="AlphaFoldDB" id="A0A1T4UFM3"/>
<sequence length="237" mass="26488">MNMLFSWSVLLMGLLFSWVSHAYQVKPMIAEMTPLGRGAQMSMRIDNTNDFPLTVELIPLKLSMDRAGIETLDAADDDLLVIPVTAVIAPGKSQSVLVRYIGDPEIKQSKAYRISVRQQNVLRDEDQDLDIGLLMRFDTLMNVKPENVSSNLSVKSLKKDKQNWLVEVENTGDSYGRINEVIWTLKEGGKTMVLRGADISKYIAATLVLPHSSRVFSMKPIKGFSPNKTSVEISNLN</sequence>
<name>A0A1T4UFM3_9GAMM</name>
<dbReference type="Gene3D" id="2.60.40.10">
    <property type="entry name" value="Immunoglobulins"/>
    <property type="match status" value="1"/>
</dbReference>
<evidence type="ECO:0000313" key="1">
    <source>
        <dbReference type="EMBL" id="SKA51565.1"/>
    </source>
</evidence>
<organism evidence="1 2">
    <name type="scientific">Enterovibrio nigricans DSM 22720</name>
    <dbReference type="NCBI Taxonomy" id="1121868"/>
    <lineage>
        <taxon>Bacteria</taxon>
        <taxon>Pseudomonadati</taxon>
        <taxon>Pseudomonadota</taxon>
        <taxon>Gammaproteobacteria</taxon>
        <taxon>Vibrionales</taxon>
        <taxon>Vibrionaceae</taxon>
        <taxon>Enterovibrio</taxon>
    </lineage>
</organism>
<dbReference type="PANTHER" id="PTHR30251">
    <property type="entry name" value="PILUS ASSEMBLY CHAPERONE"/>
    <property type="match status" value="1"/>
</dbReference>
<accession>A0A1T4UFM3</accession>
<dbReference type="InterPro" id="IPR013783">
    <property type="entry name" value="Ig-like_fold"/>
</dbReference>
<gene>
    <name evidence="1" type="ORF">SAMN02745132_01639</name>
</gene>
<dbReference type="Proteomes" id="UP000190162">
    <property type="component" value="Unassembled WGS sequence"/>
</dbReference>
<dbReference type="EMBL" id="FUXU01000015">
    <property type="protein sequence ID" value="SKA51565.1"/>
    <property type="molecule type" value="Genomic_DNA"/>
</dbReference>
<protein>
    <submittedName>
        <fullName evidence="1">P pilus assembly protein, chaperone PapD</fullName>
    </submittedName>
</protein>
<dbReference type="PANTHER" id="PTHR30251:SF4">
    <property type="entry name" value="SLR1668 PROTEIN"/>
    <property type="match status" value="1"/>
</dbReference>
<keyword evidence="2" id="KW-1185">Reference proteome</keyword>
<dbReference type="InterPro" id="IPR008962">
    <property type="entry name" value="PapD-like_sf"/>
</dbReference>